<name>A0A8J3AKL3_9BACI</name>
<protein>
    <recommendedName>
        <fullName evidence="3">Pullulanase</fullName>
    </recommendedName>
</protein>
<dbReference type="OrthoDB" id="2736409at2"/>
<gene>
    <name evidence="1" type="ORF">GCM10007380_31690</name>
</gene>
<dbReference type="InterPro" id="IPR045424">
    <property type="entry name" value="DUF6509"/>
</dbReference>
<accession>A0A8J3AKL3</accession>
<evidence type="ECO:0008006" key="3">
    <source>
        <dbReference type="Google" id="ProtNLM"/>
    </source>
</evidence>
<comment type="caution">
    <text evidence="1">The sequence shown here is derived from an EMBL/GenBank/DDBJ whole genome shotgun (WGS) entry which is preliminary data.</text>
</comment>
<proteinExistence type="predicted"/>
<dbReference type="Proteomes" id="UP000626244">
    <property type="component" value="Unassembled WGS sequence"/>
</dbReference>
<dbReference type="EMBL" id="BMHB01000002">
    <property type="protein sequence ID" value="GGI16183.1"/>
    <property type="molecule type" value="Genomic_DNA"/>
</dbReference>
<reference evidence="2" key="1">
    <citation type="journal article" date="2019" name="Int. J. Syst. Evol. Microbiol.">
        <title>The Global Catalogue of Microorganisms (GCM) 10K type strain sequencing project: providing services to taxonomists for standard genome sequencing and annotation.</title>
        <authorList>
            <consortium name="The Broad Institute Genomics Platform"/>
            <consortium name="The Broad Institute Genome Sequencing Center for Infectious Disease"/>
            <person name="Wu L."/>
            <person name="Ma J."/>
        </authorList>
    </citation>
    <scope>NUCLEOTIDE SEQUENCE [LARGE SCALE GENOMIC DNA]</scope>
    <source>
        <strain evidence="2">CGMCC 1.14993</strain>
    </source>
</reference>
<evidence type="ECO:0000313" key="1">
    <source>
        <dbReference type="EMBL" id="GGI16183.1"/>
    </source>
</evidence>
<sequence>MLTIKEYTVEEIKDPFGIIEGDRYEFILFIDVPEDDELYNEKGIYIKALFGVNGEESKVIKYDLLEVETNQYLDFDLEEDEEVELKEFCKTHLTVED</sequence>
<keyword evidence="2" id="KW-1185">Reference proteome</keyword>
<organism evidence="1 2">
    <name type="scientific">Gottfriedia solisilvae</name>
    <dbReference type="NCBI Taxonomy" id="1516104"/>
    <lineage>
        <taxon>Bacteria</taxon>
        <taxon>Bacillati</taxon>
        <taxon>Bacillota</taxon>
        <taxon>Bacilli</taxon>
        <taxon>Bacillales</taxon>
        <taxon>Bacillaceae</taxon>
        <taxon>Gottfriedia</taxon>
    </lineage>
</organism>
<dbReference type="AlphaFoldDB" id="A0A8J3AKL3"/>
<evidence type="ECO:0000313" key="2">
    <source>
        <dbReference type="Proteomes" id="UP000626244"/>
    </source>
</evidence>
<dbReference type="RefSeq" id="WP_088000784.1">
    <property type="nucleotide sequence ID" value="NZ_NETJ01000004.1"/>
</dbReference>
<dbReference type="Pfam" id="PF20119">
    <property type="entry name" value="DUF6509"/>
    <property type="match status" value="1"/>
</dbReference>